<dbReference type="EMBL" id="ACUZ02000037">
    <property type="protein sequence ID" value="EFB31388.1"/>
    <property type="molecule type" value="Genomic_DNA"/>
</dbReference>
<protein>
    <submittedName>
        <fullName evidence="2">Uncharacterized protein</fullName>
    </submittedName>
</protein>
<keyword evidence="1" id="KW-0812">Transmembrane</keyword>
<keyword evidence="1" id="KW-0472">Membrane</keyword>
<keyword evidence="1" id="KW-1133">Transmembrane helix</keyword>
<reference evidence="2 3" key="1">
    <citation type="submission" date="2009-11" db="EMBL/GenBank/DDBJ databases">
        <authorList>
            <person name="Weinstock G."/>
            <person name="Sodergren E."/>
            <person name="Clifton S."/>
            <person name="Fulton L."/>
            <person name="Fulton B."/>
            <person name="Courtney L."/>
            <person name="Fronick C."/>
            <person name="Harrison M."/>
            <person name="Strong C."/>
            <person name="Farmer C."/>
            <person name="Delahaunty K."/>
            <person name="Markovic C."/>
            <person name="Hall O."/>
            <person name="Minx P."/>
            <person name="Tomlinson C."/>
            <person name="Mitreva M."/>
            <person name="Nelson J."/>
            <person name="Hou S."/>
            <person name="Wollam A."/>
            <person name="Pepin K.H."/>
            <person name="Johnson M."/>
            <person name="Bhonagiri V."/>
            <person name="Nash W.E."/>
            <person name="Warren W."/>
            <person name="Chinwalla A."/>
            <person name="Mardis E.R."/>
            <person name="Wilson R.K."/>
        </authorList>
    </citation>
    <scope>NUCLEOTIDE SEQUENCE [LARGE SCALE GENOMIC DNA]</scope>
    <source>
        <strain evidence="2 3">F0302</strain>
    </source>
</reference>
<evidence type="ECO:0000313" key="3">
    <source>
        <dbReference type="Proteomes" id="UP000004079"/>
    </source>
</evidence>
<dbReference type="Proteomes" id="UP000004079">
    <property type="component" value="Unassembled WGS sequence"/>
</dbReference>
<evidence type="ECO:0000256" key="1">
    <source>
        <dbReference type="SAM" id="Phobius"/>
    </source>
</evidence>
<evidence type="ECO:0000313" key="2">
    <source>
        <dbReference type="EMBL" id="EFB31388.1"/>
    </source>
</evidence>
<feature type="transmembrane region" description="Helical" evidence="1">
    <location>
        <begin position="12"/>
        <end position="36"/>
    </location>
</feature>
<proteinExistence type="predicted"/>
<dbReference type="STRING" id="649760.HMPREF0971_02236"/>
<accession>D1QTA8</accession>
<dbReference type="HOGENOM" id="CLU_2808861_0_0_10"/>
<comment type="caution">
    <text evidence="2">The sequence shown here is derived from an EMBL/GenBank/DDBJ whole genome shotgun (WGS) entry which is preliminary data.</text>
</comment>
<name>D1QTA8_9BACT</name>
<sequence>MYSELNTGVNKPVFYGISALNFPLPAMFIAPVSYIFKRCSLKTGKQHNRHDFIVSQTSPCNLRHYAL</sequence>
<organism evidence="2 3">
    <name type="scientific">Segatella oris F0302</name>
    <dbReference type="NCBI Taxonomy" id="649760"/>
    <lineage>
        <taxon>Bacteria</taxon>
        <taxon>Pseudomonadati</taxon>
        <taxon>Bacteroidota</taxon>
        <taxon>Bacteroidia</taxon>
        <taxon>Bacteroidales</taxon>
        <taxon>Prevotellaceae</taxon>
        <taxon>Segatella</taxon>
    </lineage>
</organism>
<dbReference type="AlphaFoldDB" id="D1QTA8"/>
<gene>
    <name evidence="2" type="ORF">HMPREF0971_02236</name>
</gene>